<protein>
    <recommendedName>
        <fullName evidence="4">DUF4283 domain-containing protein</fullName>
    </recommendedName>
</protein>
<organism evidence="2 3">
    <name type="scientific">Lactuca saligna</name>
    <name type="common">Willowleaf lettuce</name>
    <dbReference type="NCBI Taxonomy" id="75948"/>
    <lineage>
        <taxon>Eukaryota</taxon>
        <taxon>Viridiplantae</taxon>
        <taxon>Streptophyta</taxon>
        <taxon>Embryophyta</taxon>
        <taxon>Tracheophyta</taxon>
        <taxon>Spermatophyta</taxon>
        <taxon>Magnoliopsida</taxon>
        <taxon>eudicotyledons</taxon>
        <taxon>Gunneridae</taxon>
        <taxon>Pentapetalae</taxon>
        <taxon>asterids</taxon>
        <taxon>campanulids</taxon>
        <taxon>Asterales</taxon>
        <taxon>Asteraceae</taxon>
        <taxon>Cichorioideae</taxon>
        <taxon>Cichorieae</taxon>
        <taxon>Lactucinae</taxon>
        <taxon>Lactuca</taxon>
    </lineage>
</organism>
<keyword evidence="3" id="KW-1185">Reference proteome</keyword>
<feature type="compositionally biased region" description="Polar residues" evidence="1">
    <location>
        <begin position="223"/>
        <end position="243"/>
    </location>
</feature>
<feature type="region of interest" description="Disordered" evidence="1">
    <location>
        <begin position="193"/>
        <end position="243"/>
    </location>
</feature>
<evidence type="ECO:0000313" key="3">
    <source>
        <dbReference type="Proteomes" id="UP001177003"/>
    </source>
</evidence>
<dbReference type="Proteomes" id="UP001177003">
    <property type="component" value="Chromosome 7"/>
</dbReference>
<name>A0AA36EFF8_LACSI</name>
<evidence type="ECO:0000313" key="2">
    <source>
        <dbReference type="EMBL" id="CAI9294433.1"/>
    </source>
</evidence>
<sequence>MFGKRFAFVRFFKVQDEKQLELKLRDLWIGSYHVFVSLAKFGRENNHVHGESQVHVHTVGGGSNTTQKVTYANVVKGGIVKLNKAEKLIILDAEEAGEMTPKGKLKSIDMENDNSIGIEQEYGNIKGASFVDRKGRFFQTDPLKFDAHRRSSNSVPIDASVGGPIDANDDQIGDVGSGTVSDVPVATLVGPTVEDMQGLGDDNVSNDPLSQPPGFKRDVELNPGTSKMKSNFASSHGSSRLLK</sequence>
<accession>A0AA36EFF8</accession>
<gene>
    <name evidence="2" type="ORF">LSALG_LOCUS33415</name>
</gene>
<evidence type="ECO:0008006" key="4">
    <source>
        <dbReference type="Google" id="ProtNLM"/>
    </source>
</evidence>
<reference evidence="2" key="1">
    <citation type="submission" date="2023-04" db="EMBL/GenBank/DDBJ databases">
        <authorList>
            <person name="Vijverberg K."/>
            <person name="Xiong W."/>
            <person name="Schranz E."/>
        </authorList>
    </citation>
    <scope>NUCLEOTIDE SEQUENCE</scope>
</reference>
<proteinExistence type="predicted"/>
<dbReference type="EMBL" id="OX465083">
    <property type="protein sequence ID" value="CAI9294433.1"/>
    <property type="molecule type" value="Genomic_DNA"/>
</dbReference>
<dbReference type="AlphaFoldDB" id="A0AA36EFF8"/>
<evidence type="ECO:0000256" key="1">
    <source>
        <dbReference type="SAM" id="MobiDB-lite"/>
    </source>
</evidence>